<keyword evidence="2" id="KW-1133">Transmembrane helix</keyword>
<feature type="region of interest" description="Disordered" evidence="1">
    <location>
        <begin position="159"/>
        <end position="182"/>
    </location>
</feature>
<evidence type="ECO:0000256" key="2">
    <source>
        <dbReference type="SAM" id="Phobius"/>
    </source>
</evidence>
<dbReference type="Proteomes" id="UP000823521">
    <property type="component" value="Unassembled WGS sequence"/>
</dbReference>
<proteinExistence type="predicted"/>
<gene>
    <name evidence="3" type="ORF">GSF22_17135</name>
</gene>
<feature type="transmembrane region" description="Helical" evidence="2">
    <location>
        <begin position="12"/>
        <end position="30"/>
    </location>
</feature>
<feature type="compositionally biased region" description="Polar residues" evidence="1">
    <location>
        <begin position="77"/>
        <end position="98"/>
    </location>
</feature>
<keyword evidence="2" id="KW-0812">Transmembrane</keyword>
<protein>
    <recommendedName>
        <fullName evidence="5">DUF222 domain-containing protein</fullName>
    </recommendedName>
</protein>
<accession>A0ABS3VT72</accession>
<reference evidence="3 4" key="1">
    <citation type="submission" date="2019-12" db="EMBL/GenBank/DDBJ databases">
        <title>Whole genome sequencing of endophytic Actinobacterium Micromonospora sp. MPMI6T.</title>
        <authorList>
            <person name="Evv R."/>
            <person name="Podile A.R."/>
        </authorList>
    </citation>
    <scope>NUCLEOTIDE SEQUENCE [LARGE SCALE GENOMIC DNA]</scope>
    <source>
        <strain evidence="3 4">MPMI6</strain>
    </source>
</reference>
<evidence type="ECO:0008006" key="5">
    <source>
        <dbReference type="Google" id="ProtNLM"/>
    </source>
</evidence>
<dbReference type="RefSeq" id="WP_208814605.1">
    <property type="nucleotide sequence ID" value="NZ_WVUH01000141.1"/>
</dbReference>
<evidence type="ECO:0000313" key="3">
    <source>
        <dbReference type="EMBL" id="MBO4207713.1"/>
    </source>
</evidence>
<evidence type="ECO:0000256" key="1">
    <source>
        <dbReference type="SAM" id="MobiDB-lite"/>
    </source>
</evidence>
<sequence length="182" mass="19246">MGGDDPIGEALAGWPALSMLVAVKLLFGMIDHGENDQRTAADRPLAPGTVPQTARTADRRPGRQRTRAPDSLPPSATGETSQTAEPTSGRSSGPASESTPEDALTVAHLLPAARTARAALAVMDAPWSPDRLADAMHDGHGISNEHASLLLMILKEDVTESDRAPSGPVRKSWSHYQGWRSS</sequence>
<dbReference type="EMBL" id="WVUH01000141">
    <property type="protein sequence ID" value="MBO4207713.1"/>
    <property type="molecule type" value="Genomic_DNA"/>
</dbReference>
<evidence type="ECO:0000313" key="4">
    <source>
        <dbReference type="Proteomes" id="UP000823521"/>
    </source>
</evidence>
<name>A0ABS3VT72_MICEH</name>
<keyword evidence="2" id="KW-0472">Membrane</keyword>
<organism evidence="3 4">
    <name type="scientific">Micromonospora echinofusca</name>
    <dbReference type="NCBI Taxonomy" id="47858"/>
    <lineage>
        <taxon>Bacteria</taxon>
        <taxon>Bacillati</taxon>
        <taxon>Actinomycetota</taxon>
        <taxon>Actinomycetes</taxon>
        <taxon>Micromonosporales</taxon>
        <taxon>Micromonosporaceae</taxon>
        <taxon>Micromonospora</taxon>
    </lineage>
</organism>
<keyword evidence="4" id="KW-1185">Reference proteome</keyword>
<feature type="region of interest" description="Disordered" evidence="1">
    <location>
        <begin position="37"/>
        <end position="102"/>
    </location>
</feature>
<comment type="caution">
    <text evidence="3">The sequence shown here is derived from an EMBL/GenBank/DDBJ whole genome shotgun (WGS) entry which is preliminary data.</text>
</comment>